<dbReference type="Proteomes" id="UP001488805">
    <property type="component" value="Unassembled WGS sequence"/>
</dbReference>
<evidence type="ECO:0000313" key="1">
    <source>
        <dbReference type="EMBL" id="KAK9516393.1"/>
    </source>
</evidence>
<dbReference type="AlphaFoldDB" id="A0AAW1E2N7"/>
<name>A0AAW1E2N7_ZOAVI</name>
<accession>A0AAW1E2N7</accession>
<gene>
    <name evidence="1" type="ORF">VZT92_024326</name>
</gene>
<comment type="caution">
    <text evidence="1">The sequence shown here is derived from an EMBL/GenBank/DDBJ whole genome shotgun (WGS) entry which is preliminary data.</text>
</comment>
<dbReference type="EMBL" id="JBCEZU010000575">
    <property type="protein sequence ID" value="KAK9516393.1"/>
    <property type="molecule type" value="Genomic_DNA"/>
</dbReference>
<organism evidence="1 2">
    <name type="scientific">Zoarces viviparus</name>
    <name type="common">Viviparous eelpout</name>
    <name type="synonym">Blennius viviparus</name>
    <dbReference type="NCBI Taxonomy" id="48416"/>
    <lineage>
        <taxon>Eukaryota</taxon>
        <taxon>Metazoa</taxon>
        <taxon>Chordata</taxon>
        <taxon>Craniata</taxon>
        <taxon>Vertebrata</taxon>
        <taxon>Euteleostomi</taxon>
        <taxon>Actinopterygii</taxon>
        <taxon>Neopterygii</taxon>
        <taxon>Teleostei</taxon>
        <taxon>Neoteleostei</taxon>
        <taxon>Acanthomorphata</taxon>
        <taxon>Eupercaria</taxon>
        <taxon>Perciformes</taxon>
        <taxon>Cottioidei</taxon>
        <taxon>Zoarcales</taxon>
        <taxon>Zoarcidae</taxon>
        <taxon>Zoarcinae</taxon>
        <taxon>Zoarces</taxon>
    </lineage>
</organism>
<sequence length="120" mass="13728">MRLKPMVFLSELVSGAERERARSVTELEWESGLDQGEVIDEDFYRPSLTRVRIRPHCLNYKFQSRAAYGKSGCRSSILFNPEALYLKGKAQRGIDLLRGRSHLGIRGRELQINQTSATQD</sequence>
<keyword evidence="2" id="KW-1185">Reference proteome</keyword>
<evidence type="ECO:0000313" key="2">
    <source>
        <dbReference type="Proteomes" id="UP001488805"/>
    </source>
</evidence>
<proteinExistence type="predicted"/>
<protein>
    <submittedName>
        <fullName evidence="1">Uncharacterized protein</fullName>
    </submittedName>
</protein>
<reference evidence="1 2" key="1">
    <citation type="journal article" date="2024" name="Genome Biol. Evol.">
        <title>Chromosome-level genome assembly of the viviparous eelpout Zoarces viviparus.</title>
        <authorList>
            <person name="Fuhrmann N."/>
            <person name="Brasseur M.V."/>
            <person name="Bakowski C.E."/>
            <person name="Podsiadlowski L."/>
            <person name="Prost S."/>
            <person name="Krehenwinkel H."/>
            <person name="Mayer C."/>
        </authorList>
    </citation>
    <scope>NUCLEOTIDE SEQUENCE [LARGE SCALE GENOMIC DNA]</scope>
    <source>
        <strain evidence="1">NO-MEL_2022_Ind0_liver</strain>
    </source>
</reference>